<dbReference type="FunFam" id="1.10.10.10:FF:000177">
    <property type="entry name" value="Transcription initiation factor IIE subunit beta"/>
    <property type="match status" value="1"/>
</dbReference>
<organism evidence="10 11">
    <name type="scientific">Dreissena polymorpha</name>
    <name type="common">Zebra mussel</name>
    <name type="synonym">Mytilus polymorpha</name>
    <dbReference type="NCBI Taxonomy" id="45954"/>
    <lineage>
        <taxon>Eukaryota</taxon>
        <taxon>Metazoa</taxon>
        <taxon>Spiralia</taxon>
        <taxon>Lophotrochozoa</taxon>
        <taxon>Mollusca</taxon>
        <taxon>Bivalvia</taxon>
        <taxon>Autobranchia</taxon>
        <taxon>Heteroconchia</taxon>
        <taxon>Euheterodonta</taxon>
        <taxon>Imparidentia</taxon>
        <taxon>Neoheterodontei</taxon>
        <taxon>Myida</taxon>
        <taxon>Dreissenoidea</taxon>
        <taxon>Dreissenidae</taxon>
        <taxon>Dreissena</taxon>
    </lineage>
</organism>
<dbReference type="Pfam" id="PF02186">
    <property type="entry name" value="TFIIE_beta"/>
    <property type="match status" value="1"/>
</dbReference>
<dbReference type="CDD" id="cd07977">
    <property type="entry name" value="TFIIE_beta_winged_helix"/>
    <property type="match status" value="1"/>
</dbReference>
<dbReference type="EMBL" id="JAIWYP010000016">
    <property type="protein sequence ID" value="KAH3698057.1"/>
    <property type="molecule type" value="Genomic_DNA"/>
</dbReference>
<feature type="region of interest" description="Disordered" evidence="8">
    <location>
        <begin position="22"/>
        <end position="54"/>
    </location>
</feature>
<accession>A0A9D3YGR1</accession>
<proteinExistence type="inferred from homology"/>
<reference evidence="10" key="2">
    <citation type="submission" date="2020-11" db="EMBL/GenBank/DDBJ databases">
        <authorList>
            <person name="McCartney M.A."/>
            <person name="Auch B."/>
            <person name="Kono T."/>
            <person name="Mallez S."/>
            <person name="Becker A."/>
            <person name="Gohl D.M."/>
            <person name="Silverstein K.A.T."/>
            <person name="Koren S."/>
            <person name="Bechman K.B."/>
            <person name="Herman A."/>
            <person name="Abrahante J.E."/>
            <person name="Garbe J."/>
        </authorList>
    </citation>
    <scope>NUCLEOTIDE SEQUENCE</scope>
    <source>
        <strain evidence="10">Duluth1</strain>
        <tissue evidence="10">Whole animal</tissue>
    </source>
</reference>
<protein>
    <recommendedName>
        <fullName evidence="7">Transcription initiation factor IIE subunit beta</fullName>
    </recommendedName>
</protein>
<dbReference type="GO" id="GO:0005673">
    <property type="term" value="C:transcription factor TFIIE complex"/>
    <property type="evidence" value="ECO:0007669"/>
    <property type="project" value="UniProtKB-UniRule"/>
</dbReference>
<dbReference type="AlphaFoldDB" id="A0A9D3YGR1"/>
<keyword evidence="4 7" id="KW-0804">Transcription</keyword>
<evidence type="ECO:0000256" key="7">
    <source>
        <dbReference type="PIRNR" id="PIRNR016398"/>
    </source>
</evidence>
<feature type="domain" description="TFIIE beta" evidence="9">
    <location>
        <begin position="59"/>
        <end position="143"/>
    </location>
</feature>
<dbReference type="GO" id="GO:0003677">
    <property type="term" value="F:DNA binding"/>
    <property type="evidence" value="ECO:0007669"/>
    <property type="project" value="UniProtKB-UniRule"/>
</dbReference>
<comment type="caution">
    <text evidence="10">The sequence shown here is derived from an EMBL/GenBank/DDBJ whole genome shotgun (WGS) entry which is preliminary data.</text>
</comment>
<name>A0A9D3YGR1_DREPO</name>
<dbReference type="InterPro" id="IPR036390">
    <property type="entry name" value="WH_DNA-bd_sf"/>
</dbReference>
<dbReference type="Gene3D" id="1.10.10.10">
    <property type="entry name" value="Winged helix-like DNA-binding domain superfamily/Winged helix DNA-binding domain"/>
    <property type="match status" value="1"/>
</dbReference>
<reference evidence="10" key="1">
    <citation type="journal article" date="2019" name="bioRxiv">
        <title>The Genome of the Zebra Mussel, Dreissena polymorpha: A Resource for Invasive Species Research.</title>
        <authorList>
            <person name="McCartney M.A."/>
            <person name="Auch B."/>
            <person name="Kono T."/>
            <person name="Mallez S."/>
            <person name="Zhang Y."/>
            <person name="Obille A."/>
            <person name="Becker A."/>
            <person name="Abrahante J.E."/>
            <person name="Garbe J."/>
            <person name="Badalamenti J.P."/>
            <person name="Herman A."/>
            <person name="Mangelson H."/>
            <person name="Liachko I."/>
            <person name="Sullivan S."/>
            <person name="Sone E.D."/>
            <person name="Koren S."/>
            <person name="Silverstein K.A.T."/>
            <person name="Beckman K.B."/>
            <person name="Gohl D.M."/>
        </authorList>
    </citation>
    <scope>NUCLEOTIDE SEQUENCE</scope>
    <source>
        <strain evidence="10">Duluth1</strain>
        <tissue evidence="10">Whole animal</tissue>
    </source>
</reference>
<keyword evidence="3 7" id="KW-0238">DNA-binding</keyword>
<keyword evidence="5 7" id="KW-0539">Nucleus</keyword>
<dbReference type="PANTHER" id="PTHR12716">
    <property type="entry name" value="TRANSCRIPTION INITIATION FACTOR IIE, BETA SUBUNIT"/>
    <property type="match status" value="1"/>
</dbReference>
<evidence type="ECO:0000259" key="9">
    <source>
        <dbReference type="PROSITE" id="PS51351"/>
    </source>
</evidence>
<dbReference type="Pfam" id="PF18121">
    <property type="entry name" value="TFA2_Winged_2"/>
    <property type="match status" value="1"/>
</dbReference>
<dbReference type="PIRSF" id="PIRSF016398">
    <property type="entry name" value="TFIIE-beta"/>
    <property type="match status" value="1"/>
</dbReference>
<evidence type="ECO:0000256" key="6">
    <source>
        <dbReference type="ARBA" id="ARBA00025581"/>
    </source>
</evidence>
<dbReference type="InterPro" id="IPR003166">
    <property type="entry name" value="TFIIE_bsu_DNA-bd"/>
</dbReference>
<evidence type="ECO:0000313" key="10">
    <source>
        <dbReference type="EMBL" id="KAH3698057.1"/>
    </source>
</evidence>
<evidence type="ECO:0000313" key="11">
    <source>
        <dbReference type="Proteomes" id="UP000828390"/>
    </source>
</evidence>
<comment type="function">
    <text evidence="6 7">Recruits TFIIH to the initiation complex and stimulates the RNA polymerase II C-terminal domain kinase and DNA-dependent ATPase activities of TFIIH. Both TFIIH and TFIIE are required for promoter clearance by RNA polymerase.</text>
</comment>
<evidence type="ECO:0000256" key="8">
    <source>
        <dbReference type="SAM" id="MobiDB-lite"/>
    </source>
</evidence>
<evidence type="ECO:0000256" key="1">
    <source>
        <dbReference type="ARBA" id="ARBA00004123"/>
    </source>
</evidence>
<keyword evidence="2 7" id="KW-0805">Transcription regulation</keyword>
<keyword evidence="11" id="KW-1185">Reference proteome</keyword>
<comment type="subunit">
    <text evidence="7">Tetramer of two alpha and two beta chains.</text>
</comment>
<comment type="subcellular location">
    <subcellularLocation>
        <location evidence="1 7">Nucleus</location>
    </subcellularLocation>
</comment>
<evidence type="ECO:0000256" key="3">
    <source>
        <dbReference type="ARBA" id="ARBA00023125"/>
    </source>
</evidence>
<dbReference type="InterPro" id="IPR040501">
    <property type="entry name" value="TFA2_Winged_2"/>
</dbReference>
<comment type="similarity">
    <text evidence="7">Belongs to the TFIIE beta subunit family.</text>
</comment>
<dbReference type="InterPro" id="IPR016656">
    <property type="entry name" value="TFIIE-bsu"/>
</dbReference>
<dbReference type="Proteomes" id="UP000828390">
    <property type="component" value="Unassembled WGS sequence"/>
</dbReference>
<sequence length="290" mass="33135">MDQELIRQRELFKKRALAQPTVEKRKLKTSSELDKPSKKPKPAPKVKESSSSASFDYKTAQGSSQYKFGILAKIVNFMKKRHQDADFYPLSLDEILDETNQLDIGNKNKHWLATEALPNNQKLVQSEEDGEKKYVYKPKYNIRDRKALLNLLKRNDLNGSGGVLMDDVDESLPNAAAAISKLGDNIVTVTRPNDKKKILFYNDKDSTFKVDEEFTKLWRGVSVEGQDEKKIEEYLEKQGITSLQDMGLKKVMPSQKRKKNAGNRRFKKHNDHLAGVLQDYGELKASKADK</sequence>
<evidence type="ECO:0000256" key="4">
    <source>
        <dbReference type="ARBA" id="ARBA00023163"/>
    </source>
</evidence>
<gene>
    <name evidence="10" type="ORF">DPMN_085572</name>
</gene>
<evidence type="ECO:0000256" key="5">
    <source>
        <dbReference type="ARBA" id="ARBA00023242"/>
    </source>
</evidence>
<dbReference type="OrthoDB" id="5323195at2759"/>
<dbReference type="GO" id="GO:0006367">
    <property type="term" value="P:transcription initiation at RNA polymerase II promoter"/>
    <property type="evidence" value="ECO:0007669"/>
    <property type="project" value="UniProtKB-UniRule"/>
</dbReference>
<dbReference type="PROSITE" id="PS51351">
    <property type="entry name" value="TFIIE_BETA_C"/>
    <property type="match status" value="1"/>
</dbReference>
<evidence type="ECO:0000256" key="2">
    <source>
        <dbReference type="ARBA" id="ARBA00023015"/>
    </source>
</evidence>
<dbReference type="PANTHER" id="PTHR12716:SF8">
    <property type="entry name" value="TRANSCRIPTION INITIATION FACTOR IIE SUBUNIT BETA"/>
    <property type="match status" value="1"/>
</dbReference>
<dbReference type="InterPro" id="IPR036388">
    <property type="entry name" value="WH-like_DNA-bd_sf"/>
</dbReference>
<dbReference type="SUPFAM" id="SSF46785">
    <property type="entry name" value="Winged helix' DNA-binding domain"/>
    <property type="match status" value="1"/>
</dbReference>
<dbReference type="GO" id="GO:0001097">
    <property type="term" value="F:TFIIH-class transcription factor complex binding"/>
    <property type="evidence" value="ECO:0007669"/>
    <property type="project" value="TreeGrafter"/>
</dbReference>